<comment type="caution">
    <text evidence="2">The sequence shown here is derived from an EMBL/GenBank/DDBJ whole genome shotgun (WGS) entry which is preliminary data.</text>
</comment>
<gene>
    <name evidence="2" type="ORF">HU200_056220</name>
</gene>
<dbReference type="Proteomes" id="UP000636709">
    <property type="component" value="Unassembled WGS sequence"/>
</dbReference>
<keyword evidence="3" id="KW-1185">Reference proteome</keyword>
<feature type="region of interest" description="Disordered" evidence="1">
    <location>
        <begin position="29"/>
        <end position="72"/>
    </location>
</feature>
<dbReference type="EMBL" id="JACEFO010002380">
    <property type="protein sequence ID" value="KAF8662619.1"/>
    <property type="molecule type" value="Genomic_DNA"/>
</dbReference>
<evidence type="ECO:0000313" key="3">
    <source>
        <dbReference type="Proteomes" id="UP000636709"/>
    </source>
</evidence>
<proteinExistence type="predicted"/>
<dbReference type="AlphaFoldDB" id="A0A835AM44"/>
<organism evidence="2 3">
    <name type="scientific">Digitaria exilis</name>
    <dbReference type="NCBI Taxonomy" id="1010633"/>
    <lineage>
        <taxon>Eukaryota</taxon>
        <taxon>Viridiplantae</taxon>
        <taxon>Streptophyta</taxon>
        <taxon>Embryophyta</taxon>
        <taxon>Tracheophyta</taxon>
        <taxon>Spermatophyta</taxon>
        <taxon>Magnoliopsida</taxon>
        <taxon>Liliopsida</taxon>
        <taxon>Poales</taxon>
        <taxon>Poaceae</taxon>
        <taxon>PACMAD clade</taxon>
        <taxon>Panicoideae</taxon>
        <taxon>Panicodae</taxon>
        <taxon>Paniceae</taxon>
        <taxon>Anthephorinae</taxon>
        <taxon>Digitaria</taxon>
    </lineage>
</organism>
<name>A0A835AM44_9POAL</name>
<protein>
    <submittedName>
        <fullName evidence="2">Uncharacterized protein</fullName>
    </submittedName>
</protein>
<accession>A0A835AM44</accession>
<evidence type="ECO:0000313" key="2">
    <source>
        <dbReference type="EMBL" id="KAF8662619.1"/>
    </source>
</evidence>
<reference evidence="2" key="1">
    <citation type="submission" date="2020-07" db="EMBL/GenBank/DDBJ databases">
        <title>Genome sequence and genetic diversity analysis of an under-domesticated orphan crop, white fonio (Digitaria exilis).</title>
        <authorList>
            <person name="Bennetzen J.L."/>
            <person name="Chen S."/>
            <person name="Ma X."/>
            <person name="Wang X."/>
            <person name="Yssel A.E.J."/>
            <person name="Chaluvadi S.R."/>
            <person name="Johnson M."/>
            <person name="Gangashetty P."/>
            <person name="Hamidou F."/>
            <person name="Sanogo M.D."/>
            <person name="Zwaenepoel A."/>
            <person name="Wallace J."/>
            <person name="Van De Peer Y."/>
            <person name="Van Deynze A."/>
        </authorList>
    </citation>
    <scope>NUCLEOTIDE SEQUENCE</scope>
    <source>
        <tissue evidence="2">Leaves</tissue>
    </source>
</reference>
<sequence length="259" mass="28232">MELRVLARASGAGGAHGWAWRLRVSNHRREEQRTADMGTYSRRRRGEWPSGTASGHHRGAQGGPPGSSGPTAASIAATAVDLSSMVARGFTFIRHGGELGPDHRQVLFGCAMPELFALPIEAKQRNVSRWGPFKSYLGNGPSLVRESLRVENAADVARGARIGEFAHLVLLFDRTKDIYGPYDHIVHVRLTSAVPAGSSAPQHWLSIEALTEMATTLEILLPESEDSIKLEEVKQHIAEESYFGYGAASDYLMLQAFGQ</sequence>
<dbReference type="OrthoDB" id="10614744at2759"/>
<evidence type="ECO:0000256" key="1">
    <source>
        <dbReference type="SAM" id="MobiDB-lite"/>
    </source>
</evidence>